<gene>
    <name evidence="2" type="ORF">LJ739_09490</name>
</gene>
<dbReference type="GO" id="GO:0008233">
    <property type="term" value="F:peptidase activity"/>
    <property type="evidence" value="ECO:0007669"/>
    <property type="project" value="UniProtKB-KW"/>
</dbReference>
<accession>A0ABS8G7A2</accession>
<keyword evidence="1" id="KW-0812">Transmembrane</keyword>
<dbReference type="InterPro" id="IPR001969">
    <property type="entry name" value="Aspartic_peptidase_AS"/>
</dbReference>
<dbReference type="CDD" id="cd05483">
    <property type="entry name" value="retropepsin_like_bacteria"/>
    <property type="match status" value="1"/>
</dbReference>
<evidence type="ECO:0000313" key="2">
    <source>
        <dbReference type="EMBL" id="MCC2616472.1"/>
    </source>
</evidence>
<sequence length="174" mass="18968">MNDQSGDNGERGMGKWMIILAWLSGLALLAMVFDDLLERQVNPNASPQSVYRGSAVEVTLEQNRYGHYVTSGTINGQPVTFLLDTGATNVSIPAHLAARLGLNAGPRYRVNTANGQITVASTHIDRLAIGDLQLNDIDAHLNPAINSDEILLGMSALRQLEFTQQGKWLTLRSR</sequence>
<evidence type="ECO:0000313" key="3">
    <source>
        <dbReference type="Proteomes" id="UP001520878"/>
    </source>
</evidence>
<protein>
    <submittedName>
        <fullName evidence="2">TIGR02281 family clan AA aspartic protease</fullName>
        <ecNumber evidence="2">3.4.23.-</ecNumber>
    </submittedName>
</protein>
<dbReference type="SUPFAM" id="SSF50630">
    <property type="entry name" value="Acid proteases"/>
    <property type="match status" value="1"/>
</dbReference>
<evidence type="ECO:0000256" key="1">
    <source>
        <dbReference type="SAM" id="Phobius"/>
    </source>
</evidence>
<keyword evidence="1" id="KW-1133">Transmembrane helix</keyword>
<keyword evidence="1" id="KW-0472">Membrane</keyword>
<reference evidence="2 3" key="1">
    <citation type="submission" date="2021-10" db="EMBL/GenBank/DDBJ databases">
        <title>Draft genome of Aestuariibacter halophilus JC2043.</title>
        <authorList>
            <person name="Emsley S.A."/>
            <person name="Pfannmuller K.M."/>
            <person name="Ushijima B."/>
            <person name="Saw J.H."/>
            <person name="Videau P."/>
        </authorList>
    </citation>
    <scope>NUCLEOTIDE SEQUENCE [LARGE SCALE GENOMIC DNA]</scope>
    <source>
        <strain evidence="2 3">JC2043</strain>
    </source>
</reference>
<dbReference type="Pfam" id="PF13975">
    <property type="entry name" value="gag-asp_proteas"/>
    <property type="match status" value="1"/>
</dbReference>
<proteinExistence type="predicted"/>
<dbReference type="Gene3D" id="2.40.70.10">
    <property type="entry name" value="Acid Proteases"/>
    <property type="match status" value="1"/>
</dbReference>
<keyword evidence="2" id="KW-0378">Hydrolase</keyword>
<comment type="caution">
    <text evidence="2">The sequence shown here is derived from an EMBL/GenBank/DDBJ whole genome shotgun (WGS) entry which is preliminary data.</text>
</comment>
<dbReference type="GO" id="GO:0006508">
    <property type="term" value="P:proteolysis"/>
    <property type="evidence" value="ECO:0007669"/>
    <property type="project" value="UniProtKB-KW"/>
</dbReference>
<dbReference type="Proteomes" id="UP001520878">
    <property type="component" value="Unassembled WGS sequence"/>
</dbReference>
<name>A0ABS8G7A2_9ALTE</name>
<dbReference type="EC" id="3.4.23.-" evidence="2"/>
<dbReference type="RefSeq" id="WP_229159811.1">
    <property type="nucleotide sequence ID" value="NZ_JAJEWP010000002.1"/>
</dbReference>
<organism evidence="2 3">
    <name type="scientific">Fluctibacter halophilus</name>
    <dbReference type="NCBI Taxonomy" id="226011"/>
    <lineage>
        <taxon>Bacteria</taxon>
        <taxon>Pseudomonadati</taxon>
        <taxon>Pseudomonadota</taxon>
        <taxon>Gammaproteobacteria</taxon>
        <taxon>Alteromonadales</taxon>
        <taxon>Alteromonadaceae</taxon>
        <taxon>Fluctibacter</taxon>
    </lineage>
</organism>
<feature type="transmembrane region" description="Helical" evidence="1">
    <location>
        <begin position="16"/>
        <end position="33"/>
    </location>
</feature>
<dbReference type="InterPro" id="IPR034122">
    <property type="entry name" value="Retropepsin-like_bacterial"/>
</dbReference>
<dbReference type="InterPro" id="IPR011969">
    <property type="entry name" value="Clan_AA_Asp_peptidase_C"/>
</dbReference>
<dbReference type="InterPro" id="IPR021109">
    <property type="entry name" value="Peptidase_aspartic_dom_sf"/>
</dbReference>
<dbReference type="PROSITE" id="PS00141">
    <property type="entry name" value="ASP_PROTEASE"/>
    <property type="match status" value="1"/>
</dbReference>
<keyword evidence="3" id="KW-1185">Reference proteome</keyword>
<dbReference type="EMBL" id="JAJEWP010000002">
    <property type="protein sequence ID" value="MCC2616472.1"/>
    <property type="molecule type" value="Genomic_DNA"/>
</dbReference>
<keyword evidence="2" id="KW-0645">Protease</keyword>
<dbReference type="NCBIfam" id="TIGR02281">
    <property type="entry name" value="clan_AA_DTGA"/>
    <property type="match status" value="1"/>
</dbReference>